<dbReference type="EMBL" id="WIXP02000004">
    <property type="protein sequence ID" value="KAF6211738.1"/>
    <property type="molecule type" value="Genomic_DNA"/>
</dbReference>
<comment type="caution">
    <text evidence="2">The sequence shown here is derived from an EMBL/GenBank/DDBJ whole genome shotgun (WGS) entry which is preliminary data.</text>
</comment>
<name>A0A8S9XU20_APOLU</name>
<protein>
    <submittedName>
        <fullName evidence="2">Uncharacterized protein</fullName>
    </submittedName>
</protein>
<evidence type="ECO:0000256" key="1">
    <source>
        <dbReference type="SAM" id="MobiDB-lite"/>
    </source>
</evidence>
<organism evidence="2 3">
    <name type="scientific">Apolygus lucorum</name>
    <name type="common">Small green plant bug</name>
    <name type="synonym">Lygocoris lucorum</name>
    <dbReference type="NCBI Taxonomy" id="248454"/>
    <lineage>
        <taxon>Eukaryota</taxon>
        <taxon>Metazoa</taxon>
        <taxon>Ecdysozoa</taxon>
        <taxon>Arthropoda</taxon>
        <taxon>Hexapoda</taxon>
        <taxon>Insecta</taxon>
        <taxon>Pterygota</taxon>
        <taxon>Neoptera</taxon>
        <taxon>Paraneoptera</taxon>
        <taxon>Hemiptera</taxon>
        <taxon>Heteroptera</taxon>
        <taxon>Panheteroptera</taxon>
        <taxon>Cimicomorpha</taxon>
        <taxon>Miridae</taxon>
        <taxon>Mirini</taxon>
        <taxon>Apolygus</taxon>
    </lineage>
</organism>
<evidence type="ECO:0000313" key="2">
    <source>
        <dbReference type="EMBL" id="KAF6211738.1"/>
    </source>
</evidence>
<gene>
    <name evidence="2" type="ORF">GE061_012253</name>
</gene>
<feature type="region of interest" description="Disordered" evidence="1">
    <location>
        <begin position="202"/>
        <end position="223"/>
    </location>
</feature>
<feature type="compositionally biased region" description="Basic and acidic residues" evidence="1">
    <location>
        <begin position="206"/>
        <end position="218"/>
    </location>
</feature>
<evidence type="ECO:0000313" key="3">
    <source>
        <dbReference type="Proteomes" id="UP000466442"/>
    </source>
</evidence>
<reference evidence="2" key="1">
    <citation type="journal article" date="2021" name="Mol. Ecol. Resour.">
        <title>Apolygus lucorum genome provides insights into omnivorousness and mesophyll feeding.</title>
        <authorList>
            <person name="Liu Y."/>
            <person name="Liu H."/>
            <person name="Wang H."/>
            <person name="Huang T."/>
            <person name="Liu B."/>
            <person name="Yang B."/>
            <person name="Yin L."/>
            <person name="Li B."/>
            <person name="Zhang Y."/>
            <person name="Zhang S."/>
            <person name="Jiang F."/>
            <person name="Zhang X."/>
            <person name="Ren Y."/>
            <person name="Wang B."/>
            <person name="Wang S."/>
            <person name="Lu Y."/>
            <person name="Wu K."/>
            <person name="Fan W."/>
            <person name="Wang G."/>
        </authorList>
    </citation>
    <scope>NUCLEOTIDE SEQUENCE</scope>
    <source>
        <strain evidence="2">12Hb</strain>
    </source>
</reference>
<keyword evidence="3" id="KW-1185">Reference proteome</keyword>
<accession>A0A8S9XU20</accession>
<sequence length="346" mass="39874">MALLLEHNMQNIYTSSRVVSEELGNPNRCEQPDSEKTDMELMCLTNACAGIDADCPGSGDESNEDRSELFQLSEASPEKPIELVAPRTLELRTIHGRHKTKKYKFKRRSEHGVKERMEKTLSNIQNGKGDTYHKLKQLMEVFYDAWTEAAKSMTPQDPNMILLMNVWIVTHTVSEKFHTKMNMENIDEISLKLRSITDACGDDPNCEEKGKSDDEKIISTHPNRVSKDAASHPLSVGQREVPTRKRGVFKGAGGYTKRRESIPKRLLKVLRRAKHRTTSFHKKMKHLINAFAELWSESLLFVTPKYPSRYEELIWTYFWDFFQILQDKMLLGVMILNPKALNDTKQ</sequence>
<dbReference type="Proteomes" id="UP000466442">
    <property type="component" value="Unassembled WGS sequence"/>
</dbReference>
<dbReference type="AlphaFoldDB" id="A0A8S9XU20"/>
<proteinExistence type="predicted"/>